<dbReference type="Proteomes" id="UP001054837">
    <property type="component" value="Unassembled WGS sequence"/>
</dbReference>
<proteinExistence type="predicted"/>
<dbReference type="EMBL" id="BPLQ01002108">
    <property type="protein sequence ID" value="GIX88782.1"/>
    <property type="molecule type" value="Genomic_DNA"/>
</dbReference>
<evidence type="ECO:0000313" key="2">
    <source>
        <dbReference type="EMBL" id="GIX88782.1"/>
    </source>
</evidence>
<sequence>MGPLVTPEKHPKWPKHRPRKRHAAAKTFHQQARVEQKHFGFHYWCILWFNYSFKGRSSKSKRPLIIHEHGAVASSPLMIRPANMRRAFSLNILRPCLHASRFWLAERPRL</sequence>
<evidence type="ECO:0000313" key="3">
    <source>
        <dbReference type="Proteomes" id="UP001054837"/>
    </source>
</evidence>
<keyword evidence="3" id="KW-1185">Reference proteome</keyword>
<gene>
    <name evidence="2" type="ORF">CDAR_165271</name>
</gene>
<accession>A0AAV4P0J9</accession>
<evidence type="ECO:0000256" key="1">
    <source>
        <dbReference type="SAM" id="MobiDB-lite"/>
    </source>
</evidence>
<comment type="caution">
    <text evidence="2">The sequence shown here is derived from an EMBL/GenBank/DDBJ whole genome shotgun (WGS) entry which is preliminary data.</text>
</comment>
<dbReference type="AlphaFoldDB" id="A0AAV4P0J9"/>
<organism evidence="2 3">
    <name type="scientific">Caerostris darwini</name>
    <dbReference type="NCBI Taxonomy" id="1538125"/>
    <lineage>
        <taxon>Eukaryota</taxon>
        <taxon>Metazoa</taxon>
        <taxon>Ecdysozoa</taxon>
        <taxon>Arthropoda</taxon>
        <taxon>Chelicerata</taxon>
        <taxon>Arachnida</taxon>
        <taxon>Araneae</taxon>
        <taxon>Araneomorphae</taxon>
        <taxon>Entelegynae</taxon>
        <taxon>Araneoidea</taxon>
        <taxon>Araneidae</taxon>
        <taxon>Caerostris</taxon>
    </lineage>
</organism>
<name>A0AAV4P0J9_9ARAC</name>
<protein>
    <submittedName>
        <fullName evidence="2">Uncharacterized protein</fullName>
    </submittedName>
</protein>
<feature type="compositionally biased region" description="Basic residues" evidence="1">
    <location>
        <begin position="12"/>
        <end position="24"/>
    </location>
</feature>
<feature type="region of interest" description="Disordered" evidence="1">
    <location>
        <begin position="1"/>
        <end position="26"/>
    </location>
</feature>
<reference evidence="2 3" key="1">
    <citation type="submission" date="2021-06" db="EMBL/GenBank/DDBJ databases">
        <title>Caerostris darwini draft genome.</title>
        <authorList>
            <person name="Kono N."/>
            <person name="Arakawa K."/>
        </authorList>
    </citation>
    <scope>NUCLEOTIDE SEQUENCE [LARGE SCALE GENOMIC DNA]</scope>
</reference>